<evidence type="ECO:0000259" key="3">
    <source>
        <dbReference type="Pfam" id="PF13539"/>
    </source>
</evidence>
<reference evidence="4 5" key="1">
    <citation type="submission" date="2021-01" db="EMBL/GenBank/DDBJ databases">
        <title>Sequencing the genomes of 1000 actinobacteria strains.</title>
        <authorList>
            <person name="Klenk H.-P."/>
        </authorList>
    </citation>
    <scope>NUCLEOTIDE SEQUENCE [LARGE SCALE GENOMIC DNA]</scope>
    <source>
        <strain evidence="4 5">DSM 18239</strain>
    </source>
</reference>
<accession>A0ABS2MAG5</accession>
<feature type="chain" id="PRO_5046345961" description="Peptidase M15C domain-containing protein" evidence="2">
    <location>
        <begin position="36"/>
        <end position="436"/>
    </location>
</feature>
<dbReference type="EMBL" id="JAFBBZ010000001">
    <property type="protein sequence ID" value="MBM7508182.1"/>
    <property type="molecule type" value="Genomic_DNA"/>
</dbReference>
<dbReference type="RefSeq" id="WP_227492213.1">
    <property type="nucleotide sequence ID" value="NZ_JACDTV010000015.1"/>
</dbReference>
<keyword evidence="5" id="KW-1185">Reference proteome</keyword>
<sequence>MRRAGLRGRSLSRRAPMGAAIALVLLLPGCGSPDADEATQGAEAPAVAGTPSPADAASGPARGTGSGKDSEDGDGSAGGEQPTVGLDPAFAVEAPGRLKDLPRTADILVQTESGITDETLEEIRALPGVQDVEQFSMLQVGIENRVLNLAAVDPATFRRFTPGQVPRSREVWDRVAGGELAISPELQKKLPIDEQGFVTLDTGSPEVHLGALAPQIENAVDAVVNVKWGAELGAEPGNALLVSTGITAPDKVVKPLTRLLPQQTSVQRLDSVARFGLDINAKQTAFVVGSVSSAVGVFNYTVLGGGRIAPEPAWERANIITAQVPILGSVRCNKAIIPQLTAALREVVETGLADEINPGEYAGCYYPRFIAGSTTLSNHSFGLALDLNTPGNQRGTVGEMDRTVVAIFKKWGFGWGGDWRFTDPMHFEAVRIVDVR</sequence>
<evidence type="ECO:0000313" key="4">
    <source>
        <dbReference type="EMBL" id="MBM7508182.1"/>
    </source>
</evidence>
<keyword evidence="2" id="KW-0732">Signal</keyword>
<dbReference type="InterPro" id="IPR039561">
    <property type="entry name" value="Peptidase_M15C"/>
</dbReference>
<evidence type="ECO:0000313" key="5">
    <source>
        <dbReference type="Proteomes" id="UP000732378"/>
    </source>
</evidence>
<feature type="domain" description="Peptidase M15C" evidence="3">
    <location>
        <begin position="372"/>
        <end position="428"/>
    </location>
</feature>
<feature type="signal peptide" evidence="2">
    <location>
        <begin position="1"/>
        <end position="35"/>
    </location>
</feature>
<name>A0ABS2MAG5_9ACTN</name>
<proteinExistence type="predicted"/>
<evidence type="ECO:0000256" key="1">
    <source>
        <dbReference type="SAM" id="MobiDB-lite"/>
    </source>
</evidence>
<dbReference type="Pfam" id="PF13539">
    <property type="entry name" value="Peptidase_M15_4"/>
    <property type="match status" value="1"/>
</dbReference>
<organism evidence="4 5">
    <name type="scientific">Nocardioides salarius</name>
    <dbReference type="NCBI Taxonomy" id="374513"/>
    <lineage>
        <taxon>Bacteria</taxon>
        <taxon>Bacillati</taxon>
        <taxon>Actinomycetota</taxon>
        <taxon>Actinomycetes</taxon>
        <taxon>Propionibacteriales</taxon>
        <taxon>Nocardioidaceae</taxon>
        <taxon>Nocardioides</taxon>
    </lineage>
</organism>
<comment type="caution">
    <text evidence="4">The sequence shown here is derived from an EMBL/GenBank/DDBJ whole genome shotgun (WGS) entry which is preliminary data.</text>
</comment>
<dbReference type="Gene3D" id="3.30.1380.10">
    <property type="match status" value="1"/>
</dbReference>
<protein>
    <recommendedName>
        <fullName evidence="3">Peptidase M15C domain-containing protein</fullName>
    </recommendedName>
</protein>
<evidence type="ECO:0000256" key="2">
    <source>
        <dbReference type="SAM" id="SignalP"/>
    </source>
</evidence>
<dbReference type="SUPFAM" id="SSF55166">
    <property type="entry name" value="Hedgehog/DD-peptidase"/>
    <property type="match status" value="1"/>
</dbReference>
<feature type="region of interest" description="Disordered" evidence="1">
    <location>
        <begin position="30"/>
        <end position="86"/>
    </location>
</feature>
<gene>
    <name evidence="4" type="ORF">JOE61_001996</name>
</gene>
<dbReference type="Proteomes" id="UP000732378">
    <property type="component" value="Unassembled WGS sequence"/>
</dbReference>
<dbReference type="InterPro" id="IPR009045">
    <property type="entry name" value="Zn_M74/Hedgehog-like"/>
</dbReference>